<gene>
    <name evidence="4" type="ORF">B0T16DRAFT_293275</name>
</gene>
<evidence type="ECO:0000313" key="4">
    <source>
        <dbReference type="EMBL" id="KAK0644033.1"/>
    </source>
</evidence>
<dbReference type="Proteomes" id="UP001174936">
    <property type="component" value="Unassembled WGS sequence"/>
</dbReference>
<evidence type="ECO:0000259" key="3">
    <source>
        <dbReference type="Pfam" id="PF25053"/>
    </source>
</evidence>
<dbReference type="PANTHER" id="PTHR10039">
    <property type="entry name" value="AMELOGENIN"/>
    <property type="match status" value="1"/>
</dbReference>
<evidence type="ECO:0000313" key="5">
    <source>
        <dbReference type="Proteomes" id="UP001174936"/>
    </source>
</evidence>
<dbReference type="Gene3D" id="3.40.50.300">
    <property type="entry name" value="P-loop containing nucleotide triphosphate hydrolases"/>
    <property type="match status" value="1"/>
</dbReference>
<dbReference type="Pfam" id="PF24883">
    <property type="entry name" value="NPHP3_N"/>
    <property type="match status" value="1"/>
</dbReference>
<sequence>LLDWLTSGRKMFWVSGKPGSGKSTFMKFLADNPKTRAALDRWASPNRLVLASHYFWSAGTTMQKSRQGLLQTLLYDIFRQLPDLIETACVERWPQTPEQLSHELWSLPELQRVLQRIADQNMEVKFCFFIDGLDEFEGDHVDFCRSLLDLTKSPHIKLCVSSRAWNVFEDSFGQNQESKLYIHELTHGDIRSYAERRLQEHPRWKDLNEEVSNADWLIDQITERATGVFLWVFLVTGQLRNGLTEYDSFSDLQRRLERVPDDLEAFFKHILESVEPFYHEKMATTLLISLEATEPAPITIYGFHDTEYEDDTYALKLPLQPIPKAQTTAKKQQITRRLSARCRGLLEITKHGSKVEFLHRSVMDFLRTKDMLSFLSDKAPPTFNAHLSLIRAYTAHIKTTRFPQS</sequence>
<organism evidence="4 5">
    <name type="scientific">Cercophora newfieldiana</name>
    <dbReference type="NCBI Taxonomy" id="92897"/>
    <lineage>
        <taxon>Eukaryota</taxon>
        <taxon>Fungi</taxon>
        <taxon>Dikarya</taxon>
        <taxon>Ascomycota</taxon>
        <taxon>Pezizomycotina</taxon>
        <taxon>Sordariomycetes</taxon>
        <taxon>Sordariomycetidae</taxon>
        <taxon>Sordariales</taxon>
        <taxon>Lasiosphaeriaceae</taxon>
        <taxon>Cercophora</taxon>
    </lineage>
</organism>
<dbReference type="AlphaFoldDB" id="A0AA40CNP2"/>
<dbReference type="EMBL" id="JAULSV010000005">
    <property type="protein sequence ID" value="KAK0644033.1"/>
    <property type="molecule type" value="Genomic_DNA"/>
</dbReference>
<accession>A0AA40CNP2</accession>
<feature type="non-terminal residue" evidence="4">
    <location>
        <position position="405"/>
    </location>
</feature>
<evidence type="ECO:0000259" key="2">
    <source>
        <dbReference type="Pfam" id="PF24883"/>
    </source>
</evidence>
<dbReference type="Pfam" id="PF25053">
    <property type="entry name" value="DUF7791"/>
    <property type="match status" value="1"/>
</dbReference>
<dbReference type="SUPFAM" id="SSF52540">
    <property type="entry name" value="P-loop containing nucleoside triphosphate hydrolases"/>
    <property type="match status" value="1"/>
</dbReference>
<dbReference type="InterPro" id="IPR056884">
    <property type="entry name" value="NPHP3-like_N"/>
</dbReference>
<dbReference type="InterPro" id="IPR056693">
    <property type="entry name" value="DUF7791"/>
</dbReference>
<feature type="domain" description="Nephrocystin 3-like N-terminal" evidence="2">
    <location>
        <begin position="3"/>
        <end position="163"/>
    </location>
</feature>
<keyword evidence="5" id="KW-1185">Reference proteome</keyword>
<protein>
    <recommendedName>
        <fullName evidence="6">NACHT domain-containing protein</fullName>
    </recommendedName>
</protein>
<name>A0AA40CNP2_9PEZI</name>
<evidence type="ECO:0000256" key="1">
    <source>
        <dbReference type="ARBA" id="ARBA00022737"/>
    </source>
</evidence>
<comment type="caution">
    <text evidence="4">The sequence shown here is derived from an EMBL/GenBank/DDBJ whole genome shotgun (WGS) entry which is preliminary data.</text>
</comment>
<proteinExistence type="predicted"/>
<keyword evidence="1" id="KW-0677">Repeat</keyword>
<feature type="non-terminal residue" evidence="4">
    <location>
        <position position="1"/>
    </location>
</feature>
<reference evidence="4" key="1">
    <citation type="submission" date="2023-06" db="EMBL/GenBank/DDBJ databases">
        <title>Genome-scale phylogeny and comparative genomics of the fungal order Sordariales.</title>
        <authorList>
            <consortium name="Lawrence Berkeley National Laboratory"/>
            <person name="Hensen N."/>
            <person name="Bonometti L."/>
            <person name="Westerberg I."/>
            <person name="Brannstrom I.O."/>
            <person name="Guillou S."/>
            <person name="Cros-Aarteil S."/>
            <person name="Calhoun S."/>
            <person name="Haridas S."/>
            <person name="Kuo A."/>
            <person name="Mondo S."/>
            <person name="Pangilinan J."/>
            <person name="Riley R."/>
            <person name="Labutti K."/>
            <person name="Andreopoulos B."/>
            <person name="Lipzen A."/>
            <person name="Chen C."/>
            <person name="Yanf M."/>
            <person name="Daum C."/>
            <person name="Ng V."/>
            <person name="Clum A."/>
            <person name="Steindorff A."/>
            <person name="Ohm R."/>
            <person name="Martin F."/>
            <person name="Silar P."/>
            <person name="Natvig D."/>
            <person name="Lalanne C."/>
            <person name="Gautier V."/>
            <person name="Ament-Velasquez S.L."/>
            <person name="Kruys A."/>
            <person name="Hutchinson M.I."/>
            <person name="Powell A.J."/>
            <person name="Barry K."/>
            <person name="Miller A.N."/>
            <person name="Grigoriev I.V."/>
            <person name="Debuchy R."/>
            <person name="Gladieux P."/>
            <person name="Thoren M.H."/>
            <person name="Johannesson H."/>
        </authorList>
    </citation>
    <scope>NUCLEOTIDE SEQUENCE</scope>
    <source>
        <strain evidence="4">SMH2532-1</strain>
    </source>
</reference>
<feature type="domain" description="DUF7791" evidence="3">
    <location>
        <begin position="273"/>
        <end position="403"/>
    </location>
</feature>
<dbReference type="PANTHER" id="PTHR10039:SF5">
    <property type="entry name" value="NACHT DOMAIN-CONTAINING PROTEIN"/>
    <property type="match status" value="1"/>
</dbReference>
<dbReference type="InterPro" id="IPR027417">
    <property type="entry name" value="P-loop_NTPase"/>
</dbReference>
<evidence type="ECO:0008006" key="6">
    <source>
        <dbReference type="Google" id="ProtNLM"/>
    </source>
</evidence>